<gene>
    <name evidence="2" type="ORF">NCTC12219_01586</name>
    <name evidence="3" type="ORF">NCTC12221_01655</name>
</gene>
<proteinExistence type="predicted"/>
<keyword evidence="1" id="KW-0732">Signal</keyword>
<sequence>MKKLVLPIIGGAVLLAGCLSSGPTPQAELEQNSQENIYTYTKPGIDELYKKVLNEKELEDLNACVAKEMTKRLSQEEKLFLGGNAQEKLQAKDAINSLKDKAKPTSKEMKESVGLCSVSVGIEKAIKKIMK</sequence>
<dbReference type="AlphaFoldDB" id="A0A377JUW1"/>
<name>A0A377JUW1_9HELI</name>
<dbReference type="EMBL" id="UGHZ01000003">
    <property type="protein sequence ID" value="STP13577.1"/>
    <property type="molecule type" value="Genomic_DNA"/>
</dbReference>
<accession>A0A377JUW1</accession>
<evidence type="ECO:0000313" key="3">
    <source>
        <dbReference type="EMBL" id="STP13577.1"/>
    </source>
</evidence>
<dbReference type="Proteomes" id="UP000255103">
    <property type="component" value="Unassembled WGS sequence"/>
</dbReference>
<evidence type="ECO:0008006" key="6">
    <source>
        <dbReference type="Google" id="ProtNLM"/>
    </source>
</evidence>
<organism evidence="2 4">
    <name type="scientific">Helicobacter cinaedi</name>
    <dbReference type="NCBI Taxonomy" id="213"/>
    <lineage>
        <taxon>Bacteria</taxon>
        <taxon>Pseudomonadati</taxon>
        <taxon>Campylobacterota</taxon>
        <taxon>Epsilonproteobacteria</taxon>
        <taxon>Campylobacterales</taxon>
        <taxon>Helicobacteraceae</taxon>
        <taxon>Helicobacter</taxon>
    </lineage>
</organism>
<evidence type="ECO:0000313" key="4">
    <source>
        <dbReference type="Proteomes" id="UP000255103"/>
    </source>
</evidence>
<dbReference type="Proteomes" id="UP000255335">
    <property type="component" value="Unassembled WGS sequence"/>
</dbReference>
<reference evidence="4 5" key="1">
    <citation type="submission" date="2018-06" db="EMBL/GenBank/DDBJ databases">
        <authorList>
            <consortium name="Pathogen Informatics"/>
            <person name="Doyle S."/>
        </authorList>
    </citation>
    <scope>NUCLEOTIDE SEQUENCE [LARGE SCALE GENOMIC DNA]</scope>
    <source>
        <strain evidence="2 4">NCTC12219</strain>
        <strain evidence="3 5">NCTC12221</strain>
    </source>
</reference>
<evidence type="ECO:0000313" key="2">
    <source>
        <dbReference type="EMBL" id="STP11687.1"/>
    </source>
</evidence>
<feature type="chain" id="PRO_5044586325" description="Lipoprotein" evidence="1">
    <location>
        <begin position="27"/>
        <end position="131"/>
    </location>
</feature>
<dbReference type="RefSeq" id="WP_181810140.1">
    <property type="nucleotide sequence ID" value="NZ_AP025204.1"/>
</dbReference>
<protein>
    <recommendedName>
        <fullName evidence="6">Lipoprotein</fullName>
    </recommendedName>
</protein>
<evidence type="ECO:0000313" key="5">
    <source>
        <dbReference type="Proteomes" id="UP000255335"/>
    </source>
</evidence>
<dbReference type="EMBL" id="UGHX01000001">
    <property type="protein sequence ID" value="STP11687.1"/>
    <property type="molecule type" value="Genomic_DNA"/>
</dbReference>
<dbReference type="PROSITE" id="PS51257">
    <property type="entry name" value="PROKAR_LIPOPROTEIN"/>
    <property type="match status" value="1"/>
</dbReference>
<evidence type="ECO:0000256" key="1">
    <source>
        <dbReference type="SAM" id="SignalP"/>
    </source>
</evidence>
<feature type="signal peptide" evidence="1">
    <location>
        <begin position="1"/>
        <end position="26"/>
    </location>
</feature>